<gene>
    <name evidence="2" type="ORF">I8748_23220</name>
</gene>
<protein>
    <recommendedName>
        <fullName evidence="1">NACHT C-terminal Cysteine and Histidine-containing domain-containing protein</fullName>
    </recommendedName>
</protein>
<feature type="domain" description="NACHT C-terminal Cysteine and Histidine-containing" evidence="1">
    <location>
        <begin position="59"/>
        <end position="85"/>
    </location>
</feature>
<reference evidence="2 3" key="1">
    <citation type="journal article" date="2021" name="Int. J. Syst. Evol. Microbiol.">
        <title>Amazonocrinis nigriterrae gen. nov., sp. nov., Atlanticothrix silvestris gen. nov., sp. nov. and Dendronalium phyllosphericum gen. nov., sp. nov., nostocacean cyanobacteria from Brazilian environments.</title>
        <authorList>
            <person name="Alvarenga D.O."/>
            <person name="Andreote A.P.D."/>
            <person name="Branco L.H.Z."/>
            <person name="Delbaje E."/>
            <person name="Cruz R.B."/>
            <person name="Varani A.M."/>
            <person name="Fiore M.F."/>
        </authorList>
    </citation>
    <scope>NUCLEOTIDE SEQUENCE [LARGE SCALE GENOMIC DNA]</scope>
    <source>
        <strain evidence="2 3">CENA67</strain>
    </source>
</reference>
<organism evidence="2 3">
    <name type="scientific">Amazonocrinis nigriterrae CENA67</name>
    <dbReference type="NCBI Taxonomy" id="2794033"/>
    <lineage>
        <taxon>Bacteria</taxon>
        <taxon>Bacillati</taxon>
        <taxon>Cyanobacteriota</taxon>
        <taxon>Cyanophyceae</taxon>
        <taxon>Nostocales</taxon>
        <taxon>Nostocaceae</taxon>
        <taxon>Amazonocrinis</taxon>
        <taxon>Amazonocrinis nigriterrae</taxon>
    </lineage>
</organism>
<dbReference type="EMBL" id="JAECZC010000055">
    <property type="protein sequence ID" value="MBH8565059.1"/>
    <property type="molecule type" value="Genomic_DNA"/>
</dbReference>
<name>A0A8J7HZA0_9NOST</name>
<evidence type="ECO:0000313" key="2">
    <source>
        <dbReference type="EMBL" id="MBH8565059.1"/>
    </source>
</evidence>
<evidence type="ECO:0000313" key="3">
    <source>
        <dbReference type="Proteomes" id="UP000632766"/>
    </source>
</evidence>
<sequence>MEPVTLTAVVTAIAALVHLLQSNHVDDDTRWQVAKSLGEILQDNKHRIEVVKALSGYWRLDYHCYNVIWNCAQNLPYPDFYQAWHQHNIATRAKQSLKKILFTRRI</sequence>
<dbReference type="Pfam" id="PF22730">
    <property type="entry name" value="NCC-H"/>
    <property type="match status" value="1"/>
</dbReference>
<evidence type="ECO:0000259" key="1">
    <source>
        <dbReference type="Pfam" id="PF22730"/>
    </source>
</evidence>
<dbReference type="AlphaFoldDB" id="A0A8J7HZA0"/>
<keyword evidence="3" id="KW-1185">Reference proteome</keyword>
<dbReference type="Proteomes" id="UP000632766">
    <property type="component" value="Unassembled WGS sequence"/>
</dbReference>
<comment type="caution">
    <text evidence="2">The sequence shown here is derived from an EMBL/GenBank/DDBJ whole genome shotgun (WGS) entry which is preliminary data.</text>
</comment>
<proteinExistence type="predicted"/>
<accession>A0A8J7HZA0</accession>
<dbReference type="RefSeq" id="WP_214662708.1">
    <property type="nucleotide sequence ID" value="NZ_JAECZC010000055.1"/>
</dbReference>
<dbReference type="InterPro" id="IPR054570">
    <property type="entry name" value="NCC-H_dom"/>
</dbReference>